<dbReference type="SUPFAM" id="SSF53187">
    <property type="entry name" value="Zn-dependent exopeptidases"/>
    <property type="match status" value="1"/>
</dbReference>
<protein>
    <submittedName>
        <fullName evidence="1">N-formylglutamate amidohydrolase</fullName>
    </submittedName>
</protein>
<organism evidence="1 2">
    <name type="scientific">Roseimaritima multifibrata</name>
    <dbReference type="NCBI Taxonomy" id="1930274"/>
    <lineage>
        <taxon>Bacteria</taxon>
        <taxon>Pseudomonadati</taxon>
        <taxon>Planctomycetota</taxon>
        <taxon>Planctomycetia</taxon>
        <taxon>Pirellulales</taxon>
        <taxon>Pirellulaceae</taxon>
        <taxon>Roseimaritima</taxon>
    </lineage>
</organism>
<gene>
    <name evidence="1" type="ORF">FF011L_32840</name>
</gene>
<reference evidence="1 2" key="1">
    <citation type="submission" date="2019-02" db="EMBL/GenBank/DDBJ databases">
        <title>Deep-cultivation of Planctomycetes and their phenomic and genomic characterization uncovers novel biology.</title>
        <authorList>
            <person name="Wiegand S."/>
            <person name="Jogler M."/>
            <person name="Boedeker C."/>
            <person name="Pinto D."/>
            <person name="Vollmers J."/>
            <person name="Rivas-Marin E."/>
            <person name="Kohn T."/>
            <person name="Peeters S.H."/>
            <person name="Heuer A."/>
            <person name="Rast P."/>
            <person name="Oberbeckmann S."/>
            <person name="Bunk B."/>
            <person name="Jeske O."/>
            <person name="Meyerdierks A."/>
            <person name="Storesund J.E."/>
            <person name="Kallscheuer N."/>
            <person name="Luecker S."/>
            <person name="Lage O.M."/>
            <person name="Pohl T."/>
            <person name="Merkel B.J."/>
            <person name="Hornburger P."/>
            <person name="Mueller R.-W."/>
            <person name="Bruemmer F."/>
            <person name="Labrenz M."/>
            <person name="Spormann A.M."/>
            <person name="Op den Camp H."/>
            <person name="Overmann J."/>
            <person name="Amann R."/>
            <person name="Jetten M.S.M."/>
            <person name="Mascher T."/>
            <person name="Medema M.H."/>
            <person name="Devos D.P."/>
            <person name="Kaster A.-K."/>
            <person name="Ovreas L."/>
            <person name="Rohde M."/>
            <person name="Galperin M.Y."/>
            <person name="Jogler C."/>
        </authorList>
    </citation>
    <scope>NUCLEOTIDE SEQUENCE [LARGE SCALE GENOMIC DNA]</scope>
    <source>
        <strain evidence="1 2">FF011L</strain>
    </source>
</reference>
<accession>A0A517MI11</accession>
<dbReference type="OrthoDB" id="9785840at2"/>
<dbReference type="RefSeq" id="WP_145352528.1">
    <property type="nucleotide sequence ID" value="NZ_CP036262.1"/>
</dbReference>
<sequence>MSLSPHCIFQRGTGPVVAAAIHNGHDTRKNIERHLAIDEEQQLREEDPVTGEWTQIAKTQIVGLRSRFEVDLNRPRDKAVYETPADAWGMKVWDTPPKQQMIDASLAEYDQFYEDVEELLREMVEEYGKVVVYDLHTYNHRRDGADGPPADARKNPEVNIGTGTMDREYWGPVVDRFISDLRAYDFRGRNLDVRENVKFLGGHFAEWIHQTFPKQVCAISIEFKKFFMDEWEGEADPSEVEAIYNALRSTLPGVRDALTAMKEQ</sequence>
<evidence type="ECO:0000313" key="2">
    <source>
        <dbReference type="Proteomes" id="UP000320672"/>
    </source>
</evidence>
<keyword evidence="2" id="KW-1185">Reference proteome</keyword>
<dbReference type="EMBL" id="CP036262">
    <property type="protein sequence ID" value="QDS94505.1"/>
    <property type="molecule type" value="Genomic_DNA"/>
</dbReference>
<name>A0A517MI11_9BACT</name>
<proteinExistence type="predicted"/>
<dbReference type="Gene3D" id="3.40.630.40">
    <property type="entry name" value="Zn-dependent exopeptidases"/>
    <property type="match status" value="1"/>
</dbReference>
<dbReference type="Pfam" id="PF05013">
    <property type="entry name" value="FGase"/>
    <property type="match status" value="1"/>
</dbReference>
<dbReference type="InterPro" id="IPR007709">
    <property type="entry name" value="N-FG_amidohydro"/>
</dbReference>
<evidence type="ECO:0000313" key="1">
    <source>
        <dbReference type="EMBL" id="QDS94505.1"/>
    </source>
</evidence>
<dbReference type="AlphaFoldDB" id="A0A517MI11"/>
<dbReference type="KEGG" id="rml:FF011L_32840"/>
<dbReference type="GO" id="GO:0016787">
    <property type="term" value="F:hydrolase activity"/>
    <property type="evidence" value="ECO:0007669"/>
    <property type="project" value="UniProtKB-KW"/>
</dbReference>
<keyword evidence="1" id="KW-0378">Hydrolase</keyword>
<dbReference type="Proteomes" id="UP000320672">
    <property type="component" value="Chromosome"/>
</dbReference>